<dbReference type="GO" id="GO:0005850">
    <property type="term" value="C:eukaryotic translation initiation factor 2 complex"/>
    <property type="evidence" value="ECO:0007669"/>
    <property type="project" value="TreeGrafter"/>
</dbReference>
<dbReference type="EMBL" id="CAJNOO010000289">
    <property type="protein sequence ID" value="CAF0891381.1"/>
    <property type="molecule type" value="Genomic_DNA"/>
</dbReference>
<dbReference type="InterPro" id="IPR016189">
    <property type="entry name" value="Transl_init_fac_IF2/IF5_N"/>
</dbReference>
<dbReference type="GO" id="GO:0003743">
    <property type="term" value="F:translation initiation factor activity"/>
    <property type="evidence" value="ECO:0007669"/>
    <property type="project" value="UniProtKB-KW"/>
</dbReference>
<dbReference type="OrthoDB" id="10255414at2759"/>
<dbReference type="SMART" id="SM00653">
    <property type="entry name" value="eIF2B_5"/>
    <property type="match status" value="1"/>
</dbReference>
<evidence type="ECO:0000256" key="4">
    <source>
        <dbReference type="ARBA" id="ARBA00040874"/>
    </source>
</evidence>
<name>A0A814A985_9BILA</name>
<proteinExistence type="inferred from homology"/>
<dbReference type="GO" id="GO:0003729">
    <property type="term" value="F:mRNA binding"/>
    <property type="evidence" value="ECO:0007669"/>
    <property type="project" value="TreeGrafter"/>
</dbReference>
<evidence type="ECO:0000313" key="9">
    <source>
        <dbReference type="EMBL" id="CAF1458463.1"/>
    </source>
</evidence>
<gene>
    <name evidence="11" type="ORF">FNK824_LOCUS8456</name>
    <name evidence="12" type="ORF">JBS370_LOCUS9675</name>
    <name evidence="10" type="ORF">OTI717_LOCUS10158</name>
    <name evidence="7" type="ORF">RFH988_LOCUS8499</name>
    <name evidence="9" type="ORF">SEV965_LOCUS34044</name>
    <name evidence="8" type="ORF">ZHD862_LOCUS7773</name>
</gene>
<dbReference type="AlphaFoldDB" id="A0A814A985"/>
<feature type="domain" description="Translation initiation factor IF2/IF5" evidence="6">
    <location>
        <begin position="82"/>
        <end position="191"/>
    </location>
</feature>
<sequence length="206" mass="23255">MTTNESITDDTFFDTNKKKKSKNRIKRDALTETTNSIDNVAGDGTTNDAAVVESDYTYEYLITRVFKTINETTGTSPDPSDKIRLILPPVQVGRIGTKRTAFLNFASICALLKRQEKQLHDYFVVELGTTASIDRNHALIIKGRFQQTHIENILRSFIKEYVFCKTCRSPDTLLGKADRLTVIKCNTCHSQYSVSSIRPNIQTHNG</sequence>
<protein>
    <recommendedName>
        <fullName evidence="4">Eukaryotic translation initiation factor 2 subunit 2</fullName>
    </recommendedName>
    <alternativeName>
        <fullName evidence="5">Eukaryotic translation initiation factor 2 subunit beta</fullName>
    </alternativeName>
</protein>
<dbReference type="Proteomes" id="UP000663864">
    <property type="component" value="Unassembled WGS sequence"/>
</dbReference>
<dbReference type="Proteomes" id="UP000663889">
    <property type="component" value="Unassembled WGS sequence"/>
</dbReference>
<evidence type="ECO:0000313" key="12">
    <source>
        <dbReference type="EMBL" id="CAF3703698.1"/>
    </source>
</evidence>
<dbReference type="InterPro" id="IPR002735">
    <property type="entry name" value="Transl_init_fac_IF2/IF5_dom"/>
</dbReference>
<comment type="similarity">
    <text evidence="1">Belongs to the eIF-2-beta/eIF-5 family.</text>
</comment>
<evidence type="ECO:0000313" key="11">
    <source>
        <dbReference type="EMBL" id="CAF3690279.1"/>
    </source>
</evidence>
<evidence type="ECO:0000313" key="10">
    <source>
        <dbReference type="EMBL" id="CAF3664671.1"/>
    </source>
</evidence>
<organism evidence="8 13">
    <name type="scientific">Rotaria sordida</name>
    <dbReference type="NCBI Taxonomy" id="392033"/>
    <lineage>
        <taxon>Eukaryota</taxon>
        <taxon>Metazoa</taxon>
        <taxon>Spiralia</taxon>
        <taxon>Gnathifera</taxon>
        <taxon>Rotifera</taxon>
        <taxon>Eurotatoria</taxon>
        <taxon>Bdelloidea</taxon>
        <taxon>Philodinida</taxon>
        <taxon>Philodinidae</taxon>
        <taxon>Rotaria</taxon>
    </lineage>
</organism>
<dbReference type="EMBL" id="CAJOBE010000836">
    <property type="protein sequence ID" value="CAF3690279.1"/>
    <property type="molecule type" value="Genomic_DNA"/>
</dbReference>
<dbReference type="GO" id="GO:0031369">
    <property type="term" value="F:translation initiation factor binding"/>
    <property type="evidence" value="ECO:0007669"/>
    <property type="project" value="TreeGrafter"/>
</dbReference>
<keyword evidence="2" id="KW-0396">Initiation factor</keyword>
<evidence type="ECO:0000256" key="2">
    <source>
        <dbReference type="ARBA" id="ARBA00022540"/>
    </source>
</evidence>
<dbReference type="PANTHER" id="PTHR23001:SF3">
    <property type="entry name" value="EUKARYOTIC TRANSLATION INITIATION FACTOR 2 SUBUNIT 2"/>
    <property type="match status" value="1"/>
</dbReference>
<dbReference type="EMBL" id="CAJOBD010000668">
    <property type="protein sequence ID" value="CAF3703698.1"/>
    <property type="molecule type" value="Genomic_DNA"/>
</dbReference>
<evidence type="ECO:0000313" key="8">
    <source>
        <dbReference type="EMBL" id="CAF0908671.1"/>
    </source>
</evidence>
<dbReference type="EMBL" id="CAJNOU010004887">
    <property type="protein sequence ID" value="CAF1458463.1"/>
    <property type="molecule type" value="Genomic_DNA"/>
</dbReference>
<accession>A0A814A985</accession>
<dbReference type="Pfam" id="PF01873">
    <property type="entry name" value="eIF-5_eIF-2B"/>
    <property type="match status" value="1"/>
</dbReference>
<dbReference type="Proteomes" id="UP000663874">
    <property type="component" value="Unassembled WGS sequence"/>
</dbReference>
<dbReference type="Proteomes" id="UP000663823">
    <property type="component" value="Unassembled WGS sequence"/>
</dbReference>
<keyword evidence="3" id="KW-0648">Protein biosynthesis</keyword>
<dbReference type="EMBL" id="CAJNOT010000241">
    <property type="protein sequence ID" value="CAF0908671.1"/>
    <property type="molecule type" value="Genomic_DNA"/>
</dbReference>
<dbReference type="EMBL" id="CAJOAX010000902">
    <property type="protein sequence ID" value="CAF3664671.1"/>
    <property type="molecule type" value="Genomic_DNA"/>
</dbReference>
<dbReference type="GO" id="GO:0001731">
    <property type="term" value="P:formation of translation preinitiation complex"/>
    <property type="evidence" value="ECO:0007669"/>
    <property type="project" value="TreeGrafter"/>
</dbReference>
<dbReference type="InterPro" id="IPR016190">
    <property type="entry name" value="Transl_init_fac_IF2/IF5_Zn-bd"/>
</dbReference>
<evidence type="ECO:0000256" key="3">
    <source>
        <dbReference type="ARBA" id="ARBA00022917"/>
    </source>
</evidence>
<evidence type="ECO:0000256" key="1">
    <source>
        <dbReference type="ARBA" id="ARBA00010397"/>
    </source>
</evidence>
<reference evidence="8" key="1">
    <citation type="submission" date="2021-02" db="EMBL/GenBank/DDBJ databases">
        <authorList>
            <person name="Nowell W R."/>
        </authorList>
    </citation>
    <scope>NUCLEOTIDE SEQUENCE</scope>
</reference>
<dbReference type="SUPFAM" id="SSF75689">
    <property type="entry name" value="Zinc-binding domain of translation initiation factor 2 beta"/>
    <property type="match status" value="1"/>
</dbReference>
<dbReference type="PANTHER" id="PTHR23001">
    <property type="entry name" value="EUKARYOTIC TRANSLATION INITIATION FACTOR"/>
    <property type="match status" value="1"/>
</dbReference>
<dbReference type="Gene3D" id="3.30.30.170">
    <property type="match status" value="1"/>
</dbReference>
<evidence type="ECO:0000313" key="7">
    <source>
        <dbReference type="EMBL" id="CAF0891381.1"/>
    </source>
</evidence>
<dbReference type="InterPro" id="IPR045196">
    <property type="entry name" value="IF2/IF5"/>
</dbReference>
<dbReference type="Proteomes" id="UP000663882">
    <property type="component" value="Unassembled WGS sequence"/>
</dbReference>
<dbReference type="FunFam" id="3.30.30.170:FF:000001">
    <property type="entry name" value="Eukaryotic translation initiation factor 2 subunit"/>
    <property type="match status" value="1"/>
</dbReference>
<evidence type="ECO:0000259" key="6">
    <source>
        <dbReference type="SMART" id="SM00653"/>
    </source>
</evidence>
<evidence type="ECO:0000313" key="13">
    <source>
        <dbReference type="Proteomes" id="UP000663864"/>
    </source>
</evidence>
<comment type="caution">
    <text evidence="8">The sequence shown here is derived from an EMBL/GenBank/DDBJ whole genome shotgun (WGS) entry which is preliminary data.</text>
</comment>
<dbReference type="SUPFAM" id="SSF100966">
    <property type="entry name" value="Translation initiation factor 2 beta, aIF2beta, N-terminal domain"/>
    <property type="match status" value="1"/>
</dbReference>
<dbReference type="Proteomes" id="UP000663836">
    <property type="component" value="Unassembled WGS sequence"/>
</dbReference>
<evidence type="ECO:0000256" key="5">
    <source>
        <dbReference type="ARBA" id="ARBA00042452"/>
    </source>
</evidence>